<dbReference type="EMBL" id="JAATJA010000001">
    <property type="protein sequence ID" value="NJB67466.1"/>
    <property type="molecule type" value="Genomic_DNA"/>
</dbReference>
<dbReference type="SUPFAM" id="SSF53335">
    <property type="entry name" value="S-adenosyl-L-methionine-dependent methyltransferases"/>
    <property type="match status" value="1"/>
</dbReference>
<dbReference type="CDD" id="cd02440">
    <property type="entry name" value="AdoMet_MTases"/>
    <property type="match status" value="1"/>
</dbReference>
<dbReference type="AlphaFoldDB" id="A0A846QFA5"/>
<gene>
    <name evidence="1" type="ORF">GGQ74_001106</name>
</gene>
<dbReference type="RefSeq" id="WP_167940520.1">
    <property type="nucleotide sequence ID" value="NZ_JAATJA010000001.1"/>
</dbReference>
<protein>
    <submittedName>
        <fullName evidence="1">Putative nicotinamide N-methyase</fullName>
    </submittedName>
</protein>
<dbReference type="PANTHER" id="PTHR14614">
    <property type="entry name" value="HEPATOCELLULAR CARCINOMA-ASSOCIATED ANTIGEN"/>
    <property type="match status" value="1"/>
</dbReference>
<evidence type="ECO:0000313" key="2">
    <source>
        <dbReference type="Proteomes" id="UP000580856"/>
    </source>
</evidence>
<sequence>MSTPLPISLDAPLDELLDCARERYQVHFEPFSAGRHTLELLQISNMTEYVEKISQADTDDDIDLPFWAKVWPASMILSHFVCVLPPRPDAEVLEIGCGVGVCGLFAAATGFRTTLTDTNPDALLFSRINALKNGLEDRVDVRQADFAADRLGKRFDYIVGSEVLYIERLHRGLVKFMLAHIKPVPHAEVIFSKNFSRKSTRFFKLVDEDFLSSERTVGCKASLDNGESEKYLCTIHRFKPRKQVG</sequence>
<name>A0A846QFA5_9BACT</name>
<evidence type="ECO:0000313" key="1">
    <source>
        <dbReference type="EMBL" id="NJB67466.1"/>
    </source>
</evidence>
<organism evidence="1 2">
    <name type="scientific">Desulfobaculum xiamenense</name>
    <dbReference type="NCBI Taxonomy" id="995050"/>
    <lineage>
        <taxon>Bacteria</taxon>
        <taxon>Pseudomonadati</taxon>
        <taxon>Thermodesulfobacteriota</taxon>
        <taxon>Desulfovibrionia</taxon>
        <taxon>Desulfovibrionales</taxon>
        <taxon>Desulfovibrionaceae</taxon>
        <taxon>Desulfobaculum</taxon>
    </lineage>
</organism>
<reference evidence="1 2" key="1">
    <citation type="submission" date="2020-03" db="EMBL/GenBank/DDBJ databases">
        <title>Genomic Encyclopedia of Type Strains, Phase IV (KMG-IV): sequencing the most valuable type-strain genomes for metagenomic binning, comparative biology and taxonomic classification.</title>
        <authorList>
            <person name="Goeker M."/>
        </authorList>
    </citation>
    <scope>NUCLEOTIDE SEQUENCE [LARGE SCALE GENOMIC DNA]</scope>
    <source>
        <strain evidence="1 2">DSM 24233</strain>
    </source>
</reference>
<dbReference type="Pfam" id="PF10294">
    <property type="entry name" value="Methyltransf_16"/>
    <property type="match status" value="1"/>
</dbReference>
<proteinExistence type="predicted"/>
<accession>A0A846QFA5</accession>
<dbReference type="Gene3D" id="3.40.50.150">
    <property type="entry name" value="Vaccinia Virus protein VP39"/>
    <property type="match status" value="1"/>
</dbReference>
<comment type="caution">
    <text evidence="1">The sequence shown here is derived from an EMBL/GenBank/DDBJ whole genome shotgun (WGS) entry which is preliminary data.</text>
</comment>
<dbReference type="InterPro" id="IPR029063">
    <property type="entry name" value="SAM-dependent_MTases_sf"/>
</dbReference>
<dbReference type="Proteomes" id="UP000580856">
    <property type="component" value="Unassembled WGS sequence"/>
</dbReference>
<dbReference type="InterPro" id="IPR019410">
    <property type="entry name" value="Methyltransf_16"/>
</dbReference>
<keyword evidence="2" id="KW-1185">Reference proteome</keyword>